<dbReference type="SMART" id="SM00020">
    <property type="entry name" value="Tryp_SPc"/>
    <property type="match status" value="1"/>
</dbReference>
<organism evidence="4 5">
    <name type="scientific">Veronia pacifica</name>
    <dbReference type="NCBI Taxonomy" id="1080227"/>
    <lineage>
        <taxon>Bacteria</taxon>
        <taxon>Pseudomonadati</taxon>
        <taxon>Pseudomonadota</taxon>
        <taxon>Gammaproteobacteria</taxon>
        <taxon>Vibrionales</taxon>
        <taxon>Vibrionaceae</taxon>
        <taxon>Veronia</taxon>
    </lineage>
</organism>
<dbReference type="PANTHER" id="PTHR24276:SF98">
    <property type="entry name" value="FI18310P1-RELATED"/>
    <property type="match status" value="1"/>
</dbReference>
<feature type="transmembrane region" description="Helical" evidence="2">
    <location>
        <begin position="519"/>
        <end position="539"/>
    </location>
</feature>
<reference evidence="4 5" key="1">
    <citation type="submission" date="2016-05" db="EMBL/GenBank/DDBJ databases">
        <title>Genomic Taxonomy of the Vibrionaceae.</title>
        <authorList>
            <person name="Gomez-Gil B."/>
            <person name="Enciso-Ibarra J."/>
        </authorList>
    </citation>
    <scope>NUCLEOTIDE SEQUENCE [LARGE SCALE GENOMIC DNA]</scope>
    <source>
        <strain evidence="4 5">CAIM 1920</strain>
    </source>
</reference>
<dbReference type="Gene3D" id="2.40.10.10">
    <property type="entry name" value="Trypsin-like serine proteases"/>
    <property type="match status" value="1"/>
</dbReference>
<dbReference type="InterPro" id="IPR009003">
    <property type="entry name" value="Peptidase_S1_PA"/>
</dbReference>
<evidence type="ECO:0000256" key="2">
    <source>
        <dbReference type="SAM" id="Phobius"/>
    </source>
</evidence>
<dbReference type="GO" id="GO:0006508">
    <property type="term" value="P:proteolysis"/>
    <property type="evidence" value="ECO:0007669"/>
    <property type="project" value="InterPro"/>
</dbReference>
<dbReference type="OrthoDB" id="9813836at2"/>
<evidence type="ECO:0000256" key="1">
    <source>
        <dbReference type="ARBA" id="ARBA00023157"/>
    </source>
</evidence>
<sequence length="547" mass="60386">MFTLIFIFQPTTYSRASESSHIVGENESSRIVGGQIVKEGTFPYMVWLKQQKGGLFCGATYLGDNRLLTAASCFNGILENSQTYAVLGDYDRETVTGNEQTILVDRVVEHPGYDDVIGINNIAIVYLTETPPGILPVKLPESENITAALNSLNRPIPFTIIGWGRSATEEPATNLLYGVDLNFFPHRKCVEKLPFTVSKKVFCGLSPMATVQTPVAPCKGDVGGPALLKNENEEFIQIGVFSTNAGCATPFQNVFTDVGIHLDFINNPDSFTDMPIQFVRKTDFVSQLDMSTTVPAGTYDYPVELVNNSQDESIFITHIEVDDGTYIFNPCNGFLKPEKSCTVNISVLAVGLEYIELEAHTLRRQVPAYGVVAADGAHPIKINSEDLASLDLPSQVEPLAREPLLFNDVVVRNQTWSISNGEVEARVAPGFGAQSLIVFDDFPKGTLSFSMENKNTTGGKIYVYVNREKFISGFHMGAPHDSFELELPLEDNFVEFLYVKKDPFTTPTGETAVIRNMEFTAAGSFGVMYLLALIFFSSLRKNKYSKY</sequence>
<proteinExistence type="predicted"/>
<dbReference type="SUPFAM" id="SSF50494">
    <property type="entry name" value="Trypsin-like serine proteases"/>
    <property type="match status" value="1"/>
</dbReference>
<gene>
    <name evidence="4" type="ORF">A8L45_20265</name>
</gene>
<comment type="caution">
    <text evidence="4">The sequence shown here is derived from an EMBL/GenBank/DDBJ whole genome shotgun (WGS) entry which is preliminary data.</text>
</comment>
<dbReference type="EMBL" id="LYBM01000053">
    <property type="protein sequence ID" value="ODA30474.1"/>
    <property type="molecule type" value="Genomic_DNA"/>
</dbReference>
<keyword evidence="2" id="KW-0812">Transmembrane</keyword>
<dbReference type="GO" id="GO:0004252">
    <property type="term" value="F:serine-type endopeptidase activity"/>
    <property type="evidence" value="ECO:0007669"/>
    <property type="project" value="InterPro"/>
</dbReference>
<dbReference type="PROSITE" id="PS50240">
    <property type="entry name" value="TRYPSIN_DOM"/>
    <property type="match status" value="1"/>
</dbReference>
<dbReference type="AlphaFoldDB" id="A0A1C3EBA7"/>
<keyword evidence="2" id="KW-0472">Membrane</keyword>
<dbReference type="RefSeq" id="WP_068905180.1">
    <property type="nucleotide sequence ID" value="NZ_JBHUIF010000009.1"/>
</dbReference>
<dbReference type="InterPro" id="IPR001254">
    <property type="entry name" value="Trypsin_dom"/>
</dbReference>
<name>A0A1C3EBA7_9GAMM</name>
<dbReference type="PANTHER" id="PTHR24276">
    <property type="entry name" value="POLYSERASE-RELATED"/>
    <property type="match status" value="1"/>
</dbReference>
<dbReference type="Pfam" id="PF00089">
    <property type="entry name" value="Trypsin"/>
    <property type="match status" value="1"/>
</dbReference>
<dbReference type="CDD" id="cd00190">
    <property type="entry name" value="Tryp_SPc"/>
    <property type="match status" value="1"/>
</dbReference>
<feature type="domain" description="Peptidase S1" evidence="3">
    <location>
        <begin position="31"/>
        <end position="270"/>
    </location>
</feature>
<evidence type="ECO:0000313" key="5">
    <source>
        <dbReference type="Proteomes" id="UP000094936"/>
    </source>
</evidence>
<protein>
    <recommendedName>
        <fullName evidence="3">Peptidase S1 domain-containing protein</fullName>
    </recommendedName>
</protein>
<dbReference type="InterPro" id="IPR043504">
    <property type="entry name" value="Peptidase_S1_PA_chymotrypsin"/>
</dbReference>
<dbReference type="Proteomes" id="UP000094936">
    <property type="component" value="Unassembled WGS sequence"/>
</dbReference>
<keyword evidence="1" id="KW-1015">Disulfide bond</keyword>
<keyword evidence="2" id="KW-1133">Transmembrane helix</keyword>
<evidence type="ECO:0000259" key="3">
    <source>
        <dbReference type="PROSITE" id="PS50240"/>
    </source>
</evidence>
<dbReference type="STRING" id="1080227.A8L45_20265"/>
<dbReference type="InterPro" id="IPR050430">
    <property type="entry name" value="Peptidase_S1"/>
</dbReference>
<accession>A0A1C3EBA7</accession>
<evidence type="ECO:0000313" key="4">
    <source>
        <dbReference type="EMBL" id="ODA30474.1"/>
    </source>
</evidence>
<keyword evidence="5" id="KW-1185">Reference proteome</keyword>